<feature type="coiled-coil region" evidence="4">
    <location>
        <begin position="381"/>
        <end position="461"/>
    </location>
</feature>
<evidence type="ECO:0000256" key="3">
    <source>
        <dbReference type="RuleBase" id="RU000685"/>
    </source>
</evidence>
<dbReference type="KEGG" id="ipu:108279233"/>
<dbReference type="Gene3D" id="1.20.5.500">
    <property type="entry name" value="Single helix bin"/>
    <property type="match status" value="1"/>
</dbReference>
<dbReference type="Proteomes" id="UP000221080">
    <property type="component" value="Chromosome 18"/>
</dbReference>
<evidence type="ECO:0000256" key="1">
    <source>
        <dbReference type="ARBA" id="ARBA00022754"/>
    </source>
</evidence>
<dbReference type="OMA" id="ITVHMSK"/>
<keyword evidence="1 3" id="KW-0403">Intermediate filament</keyword>
<organism evidence="6 7">
    <name type="scientific">Ictalurus punctatus</name>
    <name type="common">Channel catfish</name>
    <name type="synonym">Silurus punctatus</name>
    <dbReference type="NCBI Taxonomy" id="7998"/>
    <lineage>
        <taxon>Eukaryota</taxon>
        <taxon>Metazoa</taxon>
        <taxon>Chordata</taxon>
        <taxon>Craniata</taxon>
        <taxon>Vertebrata</taxon>
        <taxon>Euteleostomi</taxon>
        <taxon>Actinopterygii</taxon>
        <taxon>Neopterygii</taxon>
        <taxon>Teleostei</taxon>
        <taxon>Ostariophysi</taxon>
        <taxon>Siluriformes</taxon>
        <taxon>Ictaluridae</taxon>
        <taxon>Ictalurus</taxon>
    </lineage>
</organism>
<evidence type="ECO:0000259" key="5">
    <source>
        <dbReference type="PROSITE" id="PS51842"/>
    </source>
</evidence>
<comment type="similarity">
    <text evidence="3">Belongs to the intermediate filament family.</text>
</comment>
<reference evidence="6" key="1">
    <citation type="journal article" date="2016" name="Nat. Commun.">
        <title>The channel catfish genome sequence provides insights into the evolution of scale formation in teleosts.</title>
        <authorList>
            <person name="Liu Z."/>
            <person name="Liu S."/>
            <person name="Yao J."/>
            <person name="Bao L."/>
            <person name="Zhang J."/>
            <person name="Li Y."/>
            <person name="Jiang C."/>
            <person name="Sun L."/>
            <person name="Wang R."/>
            <person name="Zhang Y."/>
            <person name="Zhou T."/>
            <person name="Zeng Q."/>
            <person name="Fu Q."/>
            <person name="Gao S."/>
            <person name="Li N."/>
            <person name="Koren S."/>
            <person name="Jiang Y."/>
            <person name="Zimin A."/>
            <person name="Xu P."/>
            <person name="Phillippy A.M."/>
            <person name="Geng X."/>
            <person name="Song L."/>
            <person name="Sun F."/>
            <person name="Li C."/>
            <person name="Wang X."/>
            <person name="Chen A."/>
            <person name="Jin Y."/>
            <person name="Yuan Z."/>
            <person name="Yang Y."/>
            <person name="Tan S."/>
            <person name="Peatman E."/>
            <person name="Lu J."/>
            <person name="Qin Z."/>
            <person name="Dunham R."/>
            <person name="Li Z."/>
            <person name="Sonstegard T."/>
            <person name="Feng J."/>
            <person name="Danzmann R.G."/>
            <person name="Schroeder S."/>
            <person name="Scheffler B."/>
            <person name="Duke M.V."/>
            <person name="Ballard L."/>
            <person name="Kucuktas H."/>
            <person name="Kaltenboeck L."/>
            <person name="Liu H."/>
            <person name="Armbruster J."/>
            <person name="Xie Y."/>
            <person name="Kirby M.L."/>
            <person name="Tian Y."/>
            <person name="Flanagan M.E."/>
            <person name="Mu W."/>
            <person name="Waldbieser G.C."/>
        </authorList>
    </citation>
    <scope>NUCLEOTIDE SEQUENCE [LARGE SCALE GENOMIC DNA]</scope>
    <source>
        <strain evidence="6">SDA103</strain>
    </source>
</reference>
<gene>
    <name evidence="7" type="primary">si:dkey-183i3.5</name>
</gene>
<evidence type="ECO:0000313" key="7">
    <source>
        <dbReference type="RefSeq" id="XP_017348794.1"/>
    </source>
</evidence>
<evidence type="ECO:0000313" key="6">
    <source>
        <dbReference type="Proteomes" id="UP000221080"/>
    </source>
</evidence>
<dbReference type="GO" id="GO:0005882">
    <property type="term" value="C:intermediate filament"/>
    <property type="evidence" value="ECO:0007669"/>
    <property type="project" value="UniProtKB-KW"/>
</dbReference>
<sequence>MADTNVRISGGAVRFGATYGGNRLFTGTRGGGGSMIGLSRSLGLSRGAGATGGGLGFGLGIGGLGLGLGAGAGAGVGAGGAGIGLGGGALALGSGFGAAGARVAGFRAGVAPLRARLGGRVFKIGGYGFNPSFLSNSTTVDAGISPVPTIDPTLPSMDTVQVMRLKEKEELQVLNDKFASFIDKARSLEQHNAILKAKISMFTNPEHGGPASTSILLTSAIGSYKSQIDGLTATKEAIIAEIEHYKGIIADVQARYEEEAAQTKSLELDWSALKEEVDNLYLTIFELQAGITGVEEQIALSKQVYDAKVKEVRNIVTGSVKSAVSISVDNTAQAQDLTSALADVKAHYEALAQRSKQDALLSVQDSLSMMAISTQPSIQSLTSAKEELRVYKLQIDSVQREIDRLKSLNIQLESQVDEAESHTNSHSETYQEQVTALRSQLDDLRKQITHYGQEYQELLASKMSLDVEITAYKKLLDSEENRLKSGGGITVHMSKTAVGGAAGGAAGGAGAALALAAGGGGGGGLGGGAGLGLGGAGFGLGGGYGYGLGLSVGGLGGGLGSGLGGGIGSGLGMGFGGGGGLGGAGSSYMSSSLSSSALSTSVY</sequence>
<dbReference type="Gene3D" id="1.20.5.170">
    <property type="match status" value="1"/>
</dbReference>
<dbReference type="Gene3D" id="1.20.5.1160">
    <property type="entry name" value="Vasodilator-stimulated phosphoprotein"/>
    <property type="match status" value="1"/>
</dbReference>
<dbReference type="PROSITE" id="PS00226">
    <property type="entry name" value="IF_ROD_1"/>
    <property type="match status" value="1"/>
</dbReference>
<dbReference type="Pfam" id="PF00038">
    <property type="entry name" value="Filament"/>
    <property type="match status" value="1"/>
</dbReference>
<dbReference type="SMART" id="SM01391">
    <property type="entry name" value="Filament"/>
    <property type="match status" value="1"/>
</dbReference>
<dbReference type="PANTHER" id="PTHR45616:SF4">
    <property type="entry name" value="THREAD BIOPOLYMER FILAMENT SUBUNIT ALPHA"/>
    <property type="match status" value="1"/>
</dbReference>
<dbReference type="InterPro" id="IPR018039">
    <property type="entry name" value="IF_conserved"/>
</dbReference>
<dbReference type="OrthoDB" id="8868644at2759"/>
<evidence type="ECO:0000256" key="2">
    <source>
        <dbReference type="ARBA" id="ARBA00023054"/>
    </source>
</evidence>
<dbReference type="RefSeq" id="XP_017348794.1">
    <property type="nucleotide sequence ID" value="XM_017493305.3"/>
</dbReference>
<proteinExistence type="inferred from homology"/>
<dbReference type="GeneID" id="108279233"/>
<reference evidence="7" key="2">
    <citation type="submission" date="2025-08" db="UniProtKB">
        <authorList>
            <consortium name="RefSeq"/>
        </authorList>
    </citation>
    <scope>IDENTIFICATION</scope>
    <source>
        <tissue evidence="7">Blood</tissue>
    </source>
</reference>
<dbReference type="InterPro" id="IPR039008">
    <property type="entry name" value="IF_rod_dom"/>
</dbReference>
<dbReference type="AlphaFoldDB" id="A0A2D0T1K4"/>
<accession>A0A2D0T1K4</accession>
<keyword evidence="2 4" id="KW-0175">Coiled coil</keyword>
<dbReference type="PANTHER" id="PTHR45616">
    <property type="entry name" value="GATA-TYPE DOMAIN-CONTAINING PROTEIN"/>
    <property type="match status" value="1"/>
</dbReference>
<keyword evidence="6" id="KW-1185">Reference proteome</keyword>
<dbReference type="SUPFAM" id="SSF64593">
    <property type="entry name" value="Intermediate filament protein, coiled coil region"/>
    <property type="match status" value="2"/>
</dbReference>
<protein>
    <submittedName>
        <fullName evidence="7">Thread biopolymer filament subunit alpha</fullName>
    </submittedName>
</protein>
<feature type="domain" description="IF rod" evidence="5">
    <location>
        <begin position="167"/>
        <end position="483"/>
    </location>
</feature>
<name>A0A2D0T1K4_ICTPU</name>
<evidence type="ECO:0000256" key="4">
    <source>
        <dbReference type="SAM" id="Coils"/>
    </source>
</evidence>
<dbReference type="STRING" id="7998.ENSIPUP00000036935"/>
<dbReference type="PROSITE" id="PS51842">
    <property type="entry name" value="IF_ROD_2"/>
    <property type="match status" value="1"/>
</dbReference>